<dbReference type="Gene3D" id="1.20.1740.10">
    <property type="entry name" value="Amino acid/polyamine transporter I"/>
    <property type="match status" value="1"/>
</dbReference>
<accession>A0ABM9YQY6</accession>
<dbReference type="RefSeq" id="WP_005015051.1">
    <property type="nucleotide sequence ID" value="NZ_ACVR01000013.1"/>
</dbReference>
<evidence type="ECO:0000259" key="7">
    <source>
        <dbReference type="Pfam" id="PF00324"/>
    </source>
</evidence>
<proteinExistence type="predicted"/>
<dbReference type="PROSITE" id="PS00218">
    <property type="entry name" value="AMINO_ACID_PERMEASE_1"/>
    <property type="match status" value="1"/>
</dbReference>
<dbReference type="PANTHER" id="PTHR43495:SF3">
    <property type="entry name" value="PHENYLALANINE-SPECIFIC PERMEASE"/>
    <property type="match status" value="1"/>
</dbReference>
<comment type="subcellular location">
    <subcellularLocation>
        <location evidence="1">Membrane</location>
        <topology evidence="1">Multi-pass membrane protein</topology>
    </subcellularLocation>
</comment>
<evidence type="ECO:0000256" key="1">
    <source>
        <dbReference type="ARBA" id="ARBA00004141"/>
    </source>
</evidence>
<feature type="transmembrane region" description="Helical" evidence="6">
    <location>
        <begin position="40"/>
        <end position="60"/>
    </location>
</feature>
<keyword evidence="9" id="KW-1185">Reference proteome</keyword>
<feature type="transmembrane region" description="Helical" evidence="6">
    <location>
        <begin position="16"/>
        <end position="34"/>
    </location>
</feature>
<feature type="transmembrane region" description="Helical" evidence="6">
    <location>
        <begin position="357"/>
        <end position="381"/>
    </location>
</feature>
<feature type="transmembrane region" description="Helical" evidence="6">
    <location>
        <begin position="238"/>
        <end position="259"/>
    </location>
</feature>
<dbReference type="Pfam" id="PF00324">
    <property type="entry name" value="AA_permease"/>
    <property type="match status" value="1"/>
</dbReference>
<comment type="caution">
    <text evidence="8">The sequence shown here is derived from an EMBL/GenBank/DDBJ whole genome shotgun (WGS) entry which is preliminary data.</text>
</comment>
<evidence type="ECO:0000256" key="3">
    <source>
        <dbReference type="ARBA" id="ARBA00022692"/>
    </source>
</evidence>
<evidence type="ECO:0000256" key="2">
    <source>
        <dbReference type="ARBA" id="ARBA00022448"/>
    </source>
</evidence>
<feature type="transmembrane region" description="Helical" evidence="6">
    <location>
        <begin position="426"/>
        <end position="444"/>
    </location>
</feature>
<feature type="transmembrane region" description="Helical" evidence="6">
    <location>
        <begin position="96"/>
        <end position="119"/>
    </location>
</feature>
<dbReference type="PANTHER" id="PTHR43495">
    <property type="entry name" value="GABA PERMEASE"/>
    <property type="match status" value="1"/>
</dbReference>
<feature type="transmembrane region" description="Helical" evidence="6">
    <location>
        <begin position="331"/>
        <end position="351"/>
    </location>
</feature>
<sequence length="460" mass="50481">MDTNQNTLKKGLSNRHIQLIALGGAIGTGLFLGISQTIKLAGPSVLLGYAIAGIIAFLIMRQLGEMVVEEPVSGSFSYFANKYWGRMAGFMSGWNYWVLYVLVSMAELSAIGTFIQFWWPEIPTWITAMGFFILINGINFINVRFFGETEFLFSCIKIIAILSMIGFGAYLLFSGAAGPEAGIANLWQHGGFFPNGISGLVMAMAAIMFAFGGLELIGIAAAETQNPEKNIPKATNQIVYRILIFYIGAIGILLSLYPWNQVAQGGSPFVLIFQSLNNHSVANVLNLVVLIAAVSVYNSCIYCNSRMLHGLAEQGNAPQFLKKVNRRGIPVAALAVSGSITALCVVINYIIPEKAFGFLMMLVVAALVINWLMISVTHLKFVKVMKQQHRLTAFKAIASPWTNYLTIAFMFFILTIMSLTPDMRSAVILAPVWLSALAIMYFVYYRKRNVVLTGGIQPNP</sequence>
<gene>
    <name evidence="8" type="ORF">ACIRA0001_2332</name>
</gene>
<reference evidence="8 9" key="1">
    <citation type="submission" date="2009-07" db="EMBL/GenBank/DDBJ databases">
        <authorList>
            <person name="Madupu R."/>
            <person name="Durkin A.S."/>
            <person name="Torralba M."/>
            <person name="Methe B."/>
            <person name="Sutton G.G."/>
            <person name="Strausberg R.L."/>
            <person name="Nelson K.E."/>
        </authorList>
    </citation>
    <scope>NUCLEOTIDE SEQUENCE [LARGE SCALE GENOMIC DNA]</scope>
    <source>
        <strain evidence="8 9">SK82</strain>
    </source>
</reference>
<keyword evidence="3 6" id="KW-0812">Transmembrane</keyword>
<dbReference type="PIRSF" id="PIRSF006060">
    <property type="entry name" value="AA_transporter"/>
    <property type="match status" value="1"/>
</dbReference>
<feature type="transmembrane region" description="Helical" evidence="6">
    <location>
        <begin position="125"/>
        <end position="146"/>
    </location>
</feature>
<evidence type="ECO:0000256" key="6">
    <source>
        <dbReference type="SAM" id="Phobius"/>
    </source>
</evidence>
<keyword evidence="5 6" id="KW-0472">Membrane</keyword>
<protein>
    <submittedName>
        <fullName evidence="8">Amino acid permease</fullName>
    </submittedName>
</protein>
<feature type="transmembrane region" description="Helical" evidence="6">
    <location>
        <begin position="197"/>
        <end position="217"/>
    </location>
</feature>
<evidence type="ECO:0000313" key="8">
    <source>
        <dbReference type="EMBL" id="EET83540.1"/>
    </source>
</evidence>
<feature type="domain" description="Amino acid permease/ SLC12A" evidence="7">
    <location>
        <begin position="16"/>
        <end position="448"/>
    </location>
</feature>
<dbReference type="EMBL" id="ACVR01000013">
    <property type="protein sequence ID" value="EET83540.1"/>
    <property type="molecule type" value="Genomic_DNA"/>
</dbReference>
<feature type="transmembrane region" description="Helical" evidence="6">
    <location>
        <begin position="158"/>
        <end position="177"/>
    </location>
</feature>
<keyword evidence="4 6" id="KW-1133">Transmembrane helix</keyword>
<dbReference type="Proteomes" id="UP000018419">
    <property type="component" value="Unassembled WGS sequence"/>
</dbReference>
<evidence type="ECO:0000313" key="9">
    <source>
        <dbReference type="Proteomes" id="UP000018419"/>
    </source>
</evidence>
<dbReference type="InterPro" id="IPR004840">
    <property type="entry name" value="Amino_acid_permease_CS"/>
</dbReference>
<keyword evidence="2" id="KW-0813">Transport</keyword>
<evidence type="ECO:0000256" key="5">
    <source>
        <dbReference type="ARBA" id="ARBA00023136"/>
    </source>
</evidence>
<dbReference type="InterPro" id="IPR004841">
    <property type="entry name" value="AA-permease/SLC12A_dom"/>
</dbReference>
<feature type="transmembrane region" description="Helical" evidence="6">
    <location>
        <begin position="279"/>
        <end position="297"/>
    </location>
</feature>
<evidence type="ECO:0000256" key="4">
    <source>
        <dbReference type="ARBA" id="ARBA00022989"/>
    </source>
</evidence>
<name>A0ABM9YQY6_ACIRA</name>
<feature type="transmembrane region" description="Helical" evidence="6">
    <location>
        <begin position="401"/>
        <end position="420"/>
    </location>
</feature>
<organism evidence="8 9">
    <name type="scientific">Acinetobacter radioresistens SK82</name>
    <dbReference type="NCBI Taxonomy" id="596318"/>
    <lineage>
        <taxon>Bacteria</taxon>
        <taxon>Pseudomonadati</taxon>
        <taxon>Pseudomonadota</taxon>
        <taxon>Gammaproteobacteria</taxon>
        <taxon>Moraxellales</taxon>
        <taxon>Moraxellaceae</taxon>
        <taxon>Acinetobacter</taxon>
    </lineage>
</organism>